<dbReference type="GO" id="GO:0015833">
    <property type="term" value="P:peptide transport"/>
    <property type="evidence" value="ECO:0007669"/>
    <property type="project" value="TreeGrafter"/>
</dbReference>
<dbReference type="Proteomes" id="UP000093737">
    <property type="component" value="Unassembled WGS sequence"/>
</dbReference>
<dbReference type="InterPro" id="IPR030678">
    <property type="entry name" value="Peptide/Ni-bd"/>
</dbReference>
<comment type="caution">
    <text evidence="5">The sequence shown here is derived from an EMBL/GenBank/DDBJ whole genome shotgun (WGS) entry which is preliminary data.</text>
</comment>
<keyword evidence="3" id="KW-0813">Transport</keyword>
<dbReference type="PANTHER" id="PTHR30290">
    <property type="entry name" value="PERIPLASMIC BINDING COMPONENT OF ABC TRANSPORTER"/>
    <property type="match status" value="1"/>
</dbReference>
<dbReference type="PIRSF" id="PIRSF002741">
    <property type="entry name" value="MppA"/>
    <property type="match status" value="1"/>
</dbReference>
<comment type="similarity">
    <text evidence="2">Belongs to the bacterial solute-binding protein 5 family.</text>
</comment>
<dbReference type="InterPro" id="IPR023765">
    <property type="entry name" value="SBP_5_CS"/>
</dbReference>
<evidence type="ECO:0000256" key="2">
    <source>
        <dbReference type="ARBA" id="ARBA00005695"/>
    </source>
</evidence>
<name>A0A6M7U8I9_RHILI</name>
<comment type="subcellular location">
    <subcellularLocation>
        <location evidence="1">Periplasm</location>
    </subcellularLocation>
</comment>
<dbReference type="Gene3D" id="3.10.105.10">
    <property type="entry name" value="Dipeptide-binding Protein, Domain 3"/>
    <property type="match status" value="1"/>
</dbReference>
<protein>
    <submittedName>
        <fullName evidence="5">Peptide ABC transporter substrate-binding protein</fullName>
    </submittedName>
</protein>
<dbReference type="PROSITE" id="PS01040">
    <property type="entry name" value="SBP_BACTERIAL_5"/>
    <property type="match status" value="1"/>
</dbReference>
<dbReference type="GO" id="GO:0043190">
    <property type="term" value="C:ATP-binding cassette (ABC) transporter complex"/>
    <property type="evidence" value="ECO:0007669"/>
    <property type="project" value="InterPro"/>
</dbReference>
<evidence type="ECO:0000313" key="5">
    <source>
        <dbReference type="EMBL" id="OBQ71711.1"/>
    </source>
</evidence>
<evidence type="ECO:0000256" key="4">
    <source>
        <dbReference type="ARBA" id="ARBA00022729"/>
    </source>
</evidence>
<dbReference type="InterPro" id="IPR039424">
    <property type="entry name" value="SBP_5"/>
</dbReference>
<gene>
    <name evidence="5" type="ORF">A8145_02260</name>
</gene>
<accession>A0A6M7U8I9</accession>
<dbReference type="GO" id="GO:0030288">
    <property type="term" value="C:outer membrane-bounded periplasmic space"/>
    <property type="evidence" value="ECO:0007669"/>
    <property type="project" value="UniProtKB-ARBA"/>
</dbReference>
<evidence type="ECO:0000313" key="6">
    <source>
        <dbReference type="Proteomes" id="UP000093737"/>
    </source>
</evidence>
<dbReference type="EMBL" id="LYTK01000001">
    <property type="protein sequence ID" value="OBQ71711.1"/>
    <property type="molecule type" value="Genomic_DNA"/>
</dbReference>
<sequence length="554" mass="59987">MSKNYRILDLIRRNRSPLENHLIDGLVDGRVSRRDFIRHGSLLGLSLPLLGGITTAAGLGGMPSLARAQGAPGATIRVASSVPAAAIDPVTIADAGGLLVMQQVAEFLCVDGPDLVLKPALAESWKPNDNGSVWTFKLRKGVKFHSGGEMKAEDVVASIDRLADPANSSNALSVFTGILSKGASKKVDDYTVEFHLDAPNGNFPYMLSSDNYNAVIIPASYKGDYEKSFDGTGPFKVEKYTPKVGASFVRNENYWGEKALPDRTEFTFFTDVQPMILALQGGQVDIINQMPVLAGVALLSDPSVDIISLKSSAHQQLHLRCDDGPLKDARVRRAIALSMDRDKLVAGLMKGRAVAGNDSPFASVYPSTDTSVPQRKQDIAQAKQLMEAAGVGKGFKITLTTERYLEIPEYAQLIQNWVKEIGIELELNILDQSAYYGDAVFGKSNWLDSVMGITDYGHRGVPNVYLAAPLKSEGTWNAAHFKNKDYDALATSYIAALDLEAQKADAGKIQKLLLEETPVIFGYFYDYLTATAKGVAGVQPTAMSQLFLEKASKA</sequence>
<dbReference type="PROSITE" id="PS51318">
    <property type="entry name" value="TAT"/>
    <property type="match status" value="1"/>
</dbReference>
<dbReference type="InterPro" id="IPR000914">
    <property type="entry name" value="SBP_5_dom"/>
</dbReference>
<dbReference type="Pfam" id="PF00496">
    <property type="entry name" value="SBP_bac_5"/>
    <property type="match status" value="1"/>
</dbReference>
<reference evidence="5 6" key="1">
    <citation type="submission" date="2016-05" db="EMBL/GenBank/DDBJ databases">
        <authorList>
            <person name="Ramsay J.P."/>
        </authorList>
    </citation>
    <scope>NUCLEOTIDE SEQUENCE [LARGE SCALE GENOMIC DNA]</scope>
    <source>
        <strain evidence="5 6">NZP2042</strain>
    </source>
</reference>
<dbReference type="AlphaFoldDB" id="A0A6M7U8I9"/>
<evidence type="ECO:0000256" key="3">
    <source>
        <dbReference type="ARBA" id="ARBA00022448"/>
    </source>
</evidence>
<organism evidence="5 6">
    <name type="scientific">Rhizobium loti</name>
    <name type="common">Mesorhizobium loti</name>
    <dbReference type="NCBI Taxonomy" id="381"/>
    <lineage>
        <taxon>Bacteria</taxon>
        <taxon>Pseudomonadati</taxon>
        <taxon>Pseudomonadota</taxon>
        <taxon>Alphaproteobacteria</taxon>
        <taxon>Hyphomicrobiales</taxon>
        <taxon>Phyllobacteriaceae</taxon>
        <taxon>Mesorhizobium</taxon>
    </lineage>
</organism>
<proteinExistence type="inferred from homology"/>
<dbReference type="GO" id="GO:1904680">
    <property type="term" value="F:peptide transmembrane transporter activity"/>
    <property type="evidence" value="ECO:0007669"/>
    <property type="project" value="TreeGrafter"/>
</dbReference>
<keyword evidence="4" id="KW-0732">Signal</keyword>
<dbReference type="RefSeq" id="WP_056564218.1">
    <property type="nucleotide sequence ID" value="NZ_CP033334.1"/>
</dbReference>
<evidence type="ECO:0000256" key="1">
    <source>
        <dbReference type="ARBA" id="ARBA00004418"/>
    </source>
</evidence>
<dbReference type="Gene3D" id="3.90.76.10">
    <property type="entry name" value="Dipeptide-binding Protein, Domain 1"/>
    <property type="match status" value="1"/>
</dbReference>
<dbReference type="InterPro" id="IPR006311">
    <property type="entry name" value="TAT_signal"/>
</dbReference>
<dbReference type="Gene3D" id="3.40.190.10">
    <property type="entry name" value="Periplasmic binding protein-like II"/>
    <property type="match status" value="1"/>
</dbReference>
<dbReference type="SUPFAM" id="SSF53850">
    <property type="entry name" value="Periplasmic binding protein-like II"/>
    <property type="match status" value="1"/>
</dbReference>
<dbReference type="CDD" id="cd08503">
    <property type="entry name" value="PBP2_NikA_DppA_OppA_like_17"/>
    <property type="match status" value="1"/>
</dbReference>
<dbReference type="PANTHER" id="PTHR30290:SF10">
    <property type="entry name" value="PERIPLASMIC OLIGOPEPTIDE-BINDING PROTEIN-RELATED"/>
    <property type="match status" value="1"/>
</dbReference>